<feature type="transmembrane region" description="Helical" evidence="1">
    <location>
        <begin position="40"/>
        <end position="62"/>
    </location>
</feature>
<accession>A0A1F7UUW7</accession>
<dbReference type="InterPro" id="IPR043993">
    <property type="entry name" value="T4SS_pilin"/>
</dbReference>
<evidence type="ECO:0000313" key="3">
    <source>
        <dbReference type="Proteomes" id="UP000176897"/>
    </source>
</evidence>
<gene>
    <name evidence="2" type="ORF">A3B21_05055</name>
</gene>
<evidence type="ECO:0000256" key="1">
    <source>
        <dbReference type="SAM" id="Phobius"/>
    </source>
</evidence>
<dbReference type="STRING" id="1802401.A3B21_05055"/>
<evidence type="ECO:0000313" key="2">
    <source>
        <dbReference type="EMBL" id="OGL82055.1"/>
    </source>
</evidence>
<dbReference type="Proteomes" id="UP000176897">
    <property type="component" value="Unassembled WGS sequence"/>
</dbReference>
<sequence>MIKVFTGGAGSIALLMFIYGGFQWLTAAGNPEKIKKGRDIIVWSILGIIIMFGSYIIANYIISAITGATL</sequence>
<name>A0A1F7UUW7_9BACT</name>
<reference evidence="2 3" key="1">
    <citation type="journal article" date="2016" name="Nat. Commun.">
        <title>Thousands of microbial genomes shed light on interconnected biogeochemical processes in an aquifer system.</title>
        <authorList>
            <person name="Anantharaman K."/>
            <person name="Brown C.T."/>
            <person name="Hug L.A."/>
            <person name="Sharon I."/>
            <person name="Castelle C.J."/>
            <person name="Probst A.J."/>
            <person name="Thomas B.C."/>
            <person name="Singh A."/>
            <person name="Wilkins M.J."/>
            <person name="Karaoz U."/>
            <person name="Brodie E.L."/>
            <person name="Williams K.H."/>
            <person name="Hubbard S.S."/>
            <person name="Banfield J.F."/>
        </authorList>
    </citation>
    <scope>NUCLEOTIDE SEQUENCE [LARGE SCALE GENOMIC DNA]</scope>
</reference>
<keyword evidence="1" id="KW-1133">Transmembrane helix</keyword>
<dbReference type="EMBL" id="MGEJ01000001">
    <property type="protein sequence ID" value="OGL82055.1"/>
    <property type="molecule type" value="Genomic_DNA"/>
</dbReference>
<comment type="caution">
    <text evidence="2">The sequence shown here is derived from an EMBL/GenBank/DDBJ whole genome shotgun (WGS) entry which is preliminary data.</text>
</comment>
<dbReference type="Pfam" id="PF18895">
    <property type="entry name" value="T4SS_pilin"/>
    <property type="match status" value="1"/>
</dbReference>
<proteinExistence type="predicted"/>
<keyword evidence="1" id="KW-0472">Membrane</keyword>
<dbReference type="AlphaFoldDB" id="A0A1F7UUW7"/>
<organism evidence="2 3">
    <name type="scientific">Candidatus Uhrbacteria bacterium RIFCSPLOWO2_01_FULL_47_24</name>
    <dbReference type="NCBI Taxonomy" id="1802401"/>
    <lineage>
        <taxon>Bacteria</taxon>
        <taxon>Candidatus Uhriibacteriota</taxon>
    </lineage>
</organism>
<feature type="transmembrane region" description="Helical" evidence="1">
    <location>
        <begin position="6"/>
        <end position="28"/>
    </location>
</feature>
<protein>
    <submittedName>
        <fullName evidence="2">Uncharacterized protein</fullName>
    </submittedName>
</protein>
<keyword evidence="1" id="KW-0812">Transmembrane</keyword>